<dbReference type="RefSeq" id="WP_184652362.1">
    <property type="nucleotide sequence ID" value="NZ_JACHFR010000002.1"/>
</dbReference>
<dbReference type="PANTHER" id="PTHR46797:SF1">
    <property type="entry name" value="METHYLPHOSPHONATE SYNTHASE"/>
    <property type="match status" value="1"/>
</dbReference>
<dbReference type="SUPFAM" id="SSF47413">
    <property type="entry name" value="lambda repressor-like DNA-binding domains"/>
    <property type="match status" value="1"/>
</dbReference>
<dbReference type="InterPro" id="IPR001387">
    <property type="entry name" value="Cro/C1-type_HTH"/>
</dbReference>
<organism evidence="3 5">
    <name type="scientific">Treponema rectale</name>
    <dbReference type="NCBI Taxonomy" id="744512"/>
    <lineage>
        <taxon>Bacteria</taxon>
        <taxon>Pseudomonadati</taxon>
        <taxon>Spirochaetota</taxon>
        <taxon>Spirochaetia</taxon>
        <taxon>Spirochaetales</taxon>
        <taxon>Treponemataceae</taxon>
        <taxon>Treponema</taxon>
    </lineage>
</organism>
<proteinExistence type="predicted"/>
<feature type="domain" description="HTH cro/C1-type" evidence="2">
    <location>
        <begin position="10"/>
        <end position="64"/>
    </location>
</feature>
<reference evidence="4 6" key="1">
    <citation type="submission" date="2018-08" db="EMBL/GenBank/DDBJ databases">
        <title>The first complete genome of Treponema rectale (CHPAT), a commensal spirochete of the bovine rectum.</title>
        <authorList>
            <person name="Staton G.J."/>
            <person name="Clegg S.R."/>
            <person name="Carter S.D."/>
            <person name="Radford A.D."/>
            <person name="Darby A."/>
            <person name="Hall N."/>
            <person name="Birtles R.J."/>
            <person name="Evans N.J."/>
        </authorList>
    </citation>
    <scope>NUCLEOTIDE SEQUENCE [LARGE SCALE GENOMIC DNA]</scope>
    <source>
        <strain evidence="4 6">CHPA</strain>
    </source>
</reference>
<accession>A0A840SHQ8</accession>
<name>A0A840SHQ8_9SPIR</name>
<dbReference type="EMBL" id="JACHFR010000002">
    <property type="protein sequence ID" value="MBB5218922.1"/>
    <property type="molecule type" value="Genomic_DNA"/>
</dbReference>
<evidence type="ECO:0000313" key="4">
    <source>
        <dbReference type="EMBL" id="QOS41163.1"/>
    </source>
</evidence>
<dbReference type="Gene3D" id="1.10.260.40">
    <property type="entry name" value="lambda repressor-like DNA-binding domains"/>
    <property type="match status" value="1"/>
</dbReference>
<dbReference type="AlphaFoldDB" id="A0A840SHQ8"/>
<dbReference type="KEGG" id="trc:DYE49_12180"/>
<dbReference type="PROSITE" id="PS50943">
    <property type="entry name" value="HTH_CROC1"/>
    <property type="match status" value="1"/>
</dbReference>
<dbReference type="CDD" id="cd00093">
    <property type="entry name" value="HTH_XRE"/>
    <property type="match status" value="1"/>
</dbReference>
<gene>
    <name evidence="4" type="ORF">DYE49_12180</name>
    <name evidence="3" type="ORF">HNP77_001291</name>
</gene>
<dbReference type="InterPro" id="IPR050807">
    <property type="entry name" value="TransReg_Diox_bact_type"/>
</dbReference>
<dbReference type="Proteomes" id="UP000578697">
    <property type="component" value="Unassembled WGS sequence"/>
</dbReference>
<dbReference type="Proteomes" id="UP000593591">
    <property type="component" value="Chromosome"/>
</dbReference>
<evidence type="ECO:0000259" key="2">
    <source>
        <dbReference type="PROSITE" id="PS50943"/>
    </source>
</evidence>
<dbReference type="PANTHER" id="PTHR46797">
    <property type="entry name" value="HTH-TYPE TRANSCRIPTIONAL REGULATOR"/>
    <property type="match status" value="1"/>
</dbReference>
<keyword evidence="5" id="KW-1185">Reference proteome</keyword>
<dbReference type="EMBL" id="CP031517">
    <property type="protein sequence ID" value="QOS41163.1"/>
    <property type="molecule type" value="Genomic_DNA"/>
</dbReference>
<evidence type="ECO:0000313" key="6">
    <source>
        <dbReference type="Proteomes" id="UP000593591"/>
    </source>
</evidence>
<dbReference type="GO" id="GO:0003700">
    <property type="term" value="F:DNA-binding transcription factor activity"/>
    <property type="evidence" value="ECO:0007669"/>
    <property type="project" value="TreeGrafter"/>
</dbReference>
<dbReference type="SMART" id="SM00530">
    <property type="entry name" value="HTH_XRE"/>
    <property type="match status" value="1"/>
</dbReference>
<dbReference type="InterPro" id="IPR010982">
    <property type="entry name" value="Lambda_DNA-bd_dom_sf"/>
</dbReference>
<evidence type="ECO:0000313" key="5">
    <source>
        <dbReference type="Proteomes" id="UP000578697"/>
    </source>
</evidence>
<reference evidence="3 5" key="2">
    <citation type="submission" date="2020-08" db="EMBL/GenBank/DDBJ databases">
        <title>Genomic Encyclopedia of Type Strains, Phase IV (KMG-IV): sequencing the most valuable type-strain genomes for metagenomic binning, comparative biology and taxonomic classification.</title>
        <authorList>
            <person name="Goeker M."/>
        </authorList>
    </citation>
    <scope>NUCLEOTIDE SEQUENCE [LARGE SCALE GENOMIC DNA]</scope>
    <source>
        <strain evidence="3 5">DSM 103679</strain>
    </source>
</reference>
<dbReference type="GO" id="GO:0003677">
    <property type="term" value="F:DNA binding"/>
    <property type="evidence" value="ECO:0007669"/>
    <property type="project" value="UniProtKB-KW"/>
</dbReference>
<evidence type="ECO:0000313" key="3">
    <source>
        <dbReference type="EMBL" id="MBB5218922.1"/>
    </source>
</evidence>
<evidence type="ECO:0000256" key="1">
    <source>
        <dbReference type="ARBA" id="ARBA00023125"/>
    </source>
</evidence>
<dbReference type="Pfam" id="PF01381">
    <property type="entry name" value="HTH_3"/>
    <property type="match status" value="1"/>
</dbReference>
<sequence length="107" mass="12464">MTEDFFRDRLRFLRNEKHISAREMSLSLGQNESYINKIETGKASISITSFLNICEFLNISPSDFFNPEVKNSASIQEIIKYYKALNPHQAKYILELLKDLNKCTNIL</sequence>
<keyword evidence="1" id="KW-0238">DNA-binding</keyword>
<dbReference type="GO" id="GO:0005829">
    <property type="term" value="C:cytosol"/>
    <property type="evidence" value="ECO:0007669"/>
    <property type="project" value="TreeGrafter"/>
</dbReference>
<protein>
    <submittedName>
        <fullName evidence="3">Transcriptional regulator with XRE-family HTH domain</fullName>
    </submittedName>
    <submittedName>
        <fullName evidence="4">XRE family transcriptional regulator</fullName>
    </submittedName>
</protein>